<evidence type="ECO:0000259" key="1">
    <source>
        <dbReference type="Pfam" id="PF13524"/>
    </source>
</evidence>
<dbReference type="Pfam" id="PF13524">
    <property type="entry name" value="Glyco_trans_1_2"/>
    <property type="match status" value="1"/>
</dbReference>
<evidence type="ECO:0000313" key="3">
    <source>
        <dbReference type="Proteomes" id="UP000548787"/>
    </source>
</evidence>
<dbReference type="Proteomes" id="UP000548787">
    <property type="component" value="Unassembled WGS sequence"/>
</dbReference>
<feature type="domain" description="Spore protein YkvP/CgeB glycosyl transferase-like" evidence="1">
    <location>
        <begin position="389"/>
        <end position="513"/>
    </location>
</feature>
<sequence length="726" mass="85530">MEIKKKTKINEQIDLVQYTINNFQNELMSELHPVFLSEQQLKEAANWWCVKDEGLQAQTENGDLVFVNADQRSNYTSFREENVAFTRYPRHELNVLAEERIGIFVEAELEEKMSVRIAVVEFDGRKKTTTTMVDVNKETQIVLGETTKHIRLALKITGKGMIRLKKMAFHRVFNPVKSQKQQVITHNPFQSLKKIEDLKIACIFDEFTMTSYQEEVDLITFTPENWQTVLENNPPHFLFVESAWHGNFDAWQYKVGRYANEDRHELFELLEWCNERSIPTVFWNKEDPIHFDKFIDSAKRFDYIYTTDANRIPDYVKHAKHKNVFALPFAAEPKHHNPVQLEEPREDGVCFAGSYYANRHEERRAVMDQMLEISDEFGLTIYDRNYEREEPEFRFPKQFEKNVKGSLSYSEIDKAYKGYRFMLNVNSVIHSPTMFSRRVFEGLASGTPILSSYSEGIDKIFGNLVMIAEKPEDLRAQMKHISEDDHLYRKKSLEGIREVYGKHTYKHRLHFMLHNMGIKLPVEEKEVTVISRAGSEKEIKQVIEAFYKQSYRSKKLILLIQSIDDFNDMSHILNTYQDETVSIYLLDYMRNYTQLSEFIDSEFITVWNQQHFYGRHYLQDLMIAAVYTDADFIGKSSYYTNKDETCQDVNTDDEYRFVTNLKSTQAILRTRYTFRKNVKSLLVDFMHGIDLSPHMKQGAKMFSADKYNFIENGKQLDEASFVHVEI</sequence>
<name>A0A7W1YGK2_9LIST</name>
<reference evidence="2 3" key="1">
    <citation type="submission" date="2020-08" db="EMBL/GenBank/DDBJ databases">
        <title>Listeria ohnekaius sp. nov. and Listeria portnoyii sp. nov. isolated from non-agricultural and natural environments.</title>
        <authorList>
            <person name="Weller D."/>
            <person name="Belias A.M."/>
            <person name="Liao J."/>
            <person name="Guo S."/>
            <person name="Orsi R.H."/>
            <person name="Wiedmann M."/>
        </authorList>
    </citation>
    <scope>NUCLEOTIDE SEQUENCE [LARGE SCALE GENOMIC DNA]</scope>
    <source>
        <strain evidence="2 3">FSL W9-0585</strain>
    </source>
</reference>
<dbReference type="RefSeq" id="WP_181676907.1">
    <property type="nucleotide sequence ID" value="NZ_JABJVM010000010.1"/>
</dbReference>
<dbReference type="GO" id="GO:0016740">
    <property type="term" value="F:transferase activity"/>
    <property type="evidence" value="ECO:0007669"/>
    <property type="project" value="UniProtKB-KW"/>
</dbReference>
<dbReference type="InterPro" id="IPR055259">
    <property type="entry name" value="YkvP/CgeB_Glyco_trans-like"/>
</dbReference>
<protein>
    <submittedName>
        <fullName evidence="2">Glycosyltransferase</fullName>
    </submittedName>
</protein>
<gene>
    <name evidence="2" type="ORF">HPK16_10450</name>
</gene>
<keyword evidence="2" id="KW-0808">Transferase</keyword>
<comment type="caution">
    <text evidence="2">The sequence shown here is derived from an EMBL/GenBank/DDBJ whole genome shotgun (WGS) entry which is preliminary data.</text>
</comment>
<proteinExistence type="predicted"/>
<accession>A0A7W1YGK2</accession>
<dbReference type="Gene3D" id="3.40.50.2000">
    <property type="entry name" value="Glycogen Phosphorylase B"/>
    <property type="match status" value="1"/>
</dbReference>
<organism evidence="2 3">
    <name type="scientific">Listeria rustica</name>
    <dbReference type="NCBI Taxonomy" id="2713503"/>
    <lineage>
        <taxon>Bacteria</taxon>
        <taxon>Bacillati</taxon>
        <taxon>Bacillota</taxon>
        <taxon>Bacilli</taxon>
        <taxon>Bacillales</taxon>
        <taxon>Listeriaceae</taxon>
        <taxon>Listeria</taxon>
    </lineage>
</organism>
<evidence type="ECO:0000313" key="2">
    <source>
        <dbReference type="EMBL" id="MBA3926761.1"/>
    </source>
</evidence>
<keyword evidence="3" id="KW-1185">Reference proteome</keyword>
<dbReference type="AlphaFoldDB" id="A0A7W1YGK2"/>
<dbReference type="EMBL" id="JABJVM010000010">
    <property type="protein sequence ID" value="MBA3926761.1"/>
    <property type="molecule type" value="Genomic_DNA"/>
</dbReference>